<feature type="chain" id="PRO_5046608354" evidence="2">
    <location>
        <begin position="23"/>
        <end position="813"/>
    </location>
</feature>
<dbReference type="GeneID" id="106591342"/>
<sequence>MALRTQGSVLVVFLWPVAVVLGQNGWSVTYTTQSICTLEGSTVELTCSYTYPSSYTVTTTFWFTKMETGVEPEDIGQDPENAGRLEYHGDKKNGHTLRITDLRESDSATYKFRFITDQTGGRYYGDPGVTLSATALQVKVTPTRSATSKTLTCSTTCTLTGNPTYIWYKNGQSLYWPTSQQYTVRTSETESYSCAVKGHEDLHSPAVCVQGQSCNRVTYTKRIICVLKGSTVDISCTYVGYYSTKSSFWFRSDKSTPEDLPRDPGYAGRVKYTDKETWRNEGPSILRITDLIEEDSAEYRFTFKTKNFEWGHSFPGTTLSVTGLQVKVTPAAEGQKTLTCSTTCTLTDNPTYIWYKNGQNVQDNSSPMYSISSEDADSYYCAVKGHNGLSSPAVYKPKTTVSVSPSGEIVEGSSVTLTCSSDANPPVQSYTWWYKKNGGDYQSMTGPQHVFNQIQSSDSGEYYCEAQNEMGTDRSSTINMDVKYDPKSTSVSVSTSGEIVEGSSVTLTCSSDANPPVDKYTWYKKNGASLTGSEKTYNFTTISSEDRGEYYCGAENKYGHLNSSSVSVDVQYGPKNTSVSVSPSGEIVEGSSVTLTCSSDANPPVDKYTWYFQNKTFQNGFGQMYNISKFKSKDNGHYHCEAWNGRGSMNSTALMISLPGKQTSVMNAAVGIIVVVLVLILCLSGLMWFRKKSSKSISETRDTSENVQGDSSPVYDNISGMAMAPTATQTAATVVQDDVHYASVHFSRFKIQEVPLYSTVQLHQPQKQDEDVQYDAVKFNCPSYANRPTAAQTADEDSYVLYSTVNKPRTKKT</sequence>
<evidence type="ECO:0000256" key="2">
    <source>
        <dbReference type="SAM" id="SignalP"/>
    </source>
</evidence>
<keyword evidence="1" id="KW-1133">Transmembrane helix</keyword>
<dbReference type="PANTHER" id="PTHR46013">
    <property type="entry name" value="VASCULAR CELL ADHESION MOLECULE 1"/>
    <property type="match status" value="1"/>
</dbReference>
<feature type="transmembrane region" description="Helical" evidence="1">
    <location>
        <begin position="665"/>
        <end position="689"/>
    </location>
</feature>
<proteinExistence type="predicted"/>
<dbReference type="InterPro" id="IPR036179">
    <property type="entry name" value="Ig-like_dom_sf"/>
</dbReference>
<feature type="domain" description="Ig-like" evidence="3">
    <location>
        <begin position="127"/>
        <end position="210"/>
    </location>
</feature>
<gene>
    <name evidence="5" type="primary">LOC106591342</name>
</gene>
<dbReference type="InterPro" id="IPR003598">
    <property type="entry name" value="Ig_sub2"/>
</dbReference>
<feature type="domain" description="Ig-like" evidence="3">
    <location>
        <begin position="486"/>
        <end position="567"/>
    </location>
</feature>
<keyword evidence="4" id="KW-1185">Reference proteome</keyword>
<name>A0ABM3EE66_SALSA</name>
<feature type="signal peptide" evidence="2">
    <location>
        <begin position="1"/>
        <end position="22"/>
    </location>
</feature>
<keyword evidence="1" id="KW-0472">Membrane</keyword>
<feature type="domain" description="Ig-like" evidence="3">
    <location>
        <begin position="397"/>
        <end position="479"/>
    </location>
</feature>
<reference evidence="5" key="1">
    <citation type="submission" date="2025-08" db="UniProtKB">
        <authorList>
            <consortium name="RefSeq"/>
        </authorList>
    </citation>
    <scope>IDENTIFICATION</scope>
</reference>
<accession>A0ABM3EE66</accession>
<feature type="domain" description="Ig-like" evidence="3">
    <location>
        <begin position="574"/>
        <end position="657"/>
    </location>
</feature>
<dbReference type="Proteomes" id="UP001652741">
    <property type="component" value="Unplaced"/>
</dbReference>
<evidence type="ECO:0000259" key="3">
    <source>
        <dbReference type="PROSITE" id="PS50835"/>
    </source>
</evidence>
<dbReference type="PANTHER" id="PTHR46013:SF4">
    <property type="entry name" value="B-CELL RECEPTOR CD22-RELATED"/>
    <property type="match status" value="1"/>
</dbReference>
<dbReference type="InterPro" id="IPR013783">
    <property type="entry name" value="Ig-like_fold"/>
</dbReference>
<evidence type="ECO:0000256" key="1">
    <source>
        <dbReference type="SAM" id="Phobius"/>
    </source>
</evidence>
<dbReference type="InterPro" id="IPR003599">
    <property type="entry name" value="Ig_sub"/>
</dbReference>
<feature type="domain" description="Ig-like" evidence="3">
    <location>
        <begin position="315"/>
        <end position="396"/>
    </location>
</feature>
<keyword evidence="5" id="KW-0675">Receptor</keyword>
<evidence type="ECO:0000313" key="5">
    <source>
        <dbReference type="RefSeq" id="XP_045569334.1"/>
    </source>
</evidence>
<dbReference type="Pfam" id="PF13927">
    <property type="entry name" value="Ig_3"/>
    <property type="match status" value="1"/>
</dbReference>
<organism evidence="4 5">
    <name type="scientific">Salmo salar</name>
    <name type="common">Atlantic salmon</name>
    <dbReference type="NCBI Taxonomy" id="8030"/>
    <lineage>
        <taxon>Eukaryota</taxon>
        <taxon>Metazoa</taxon>
        <taxon>Chordata</taxon>
        <taxon>Craniata</taxon>
        <taxon>Vertebrata</taxon>
        <taxon>Euteleostomi</taxon>
        <taxon>Actinopterygii</taxon>
        <taxon>Neopterygii</taxon>
        <taxon>Teleostei</taxon>
        <taxon>Protacanthopterygii</taxon>
        <taxon>Salmoniformes</taxon>
        <taxon>Salmonidae</taxon>
        <taxon>Salmoninae</taxon>
        <taxon>Salmo</taxon>
    </lineage>
</organism>
<dbReference type="SUPFAM" id="SSF48726">
    <property type="entry name" value="Immunoglobulin"/>
    <property type="match status" value="7"/>
</dbReference>
<dbReference type="SMART" id="SM00408">
    <property type="entry name" value="IGc2"/>
    <property type="match status" value="5"/>
</dbReference>
<dbReference type="PROSITE" id="PS50835">
    <property type="entry name" value="IG_LIKE"/>
    <property type="match status" value="5"/>
</dbReference>
<keyword evidence="2" id="KW-0732">Signal</keyword>
<dbReference type="RefSeq" id="XP_045569334.1">
    <property type="nucleotide sequence ID" value="XM_045713378.1"/>
</dbReference>
<dbReference type="SMART" id="SM00409">
    <property type="entry name" value="IG"/>
    <property type="match status" value="6"/>
</dbReference>
<protein>
    <submittedName>
        <fullName evidence="5">B-cell receptor CD22 isoform X5</fullName>
    </submittedName>
</protein>
<keyword evidence="1" id="KW-0812">Transmembrane</keyword>
<dbReference type="InterPro" id="IPR007110">
    <property type="entry name" value="Ig-like_dom"/>
</dbReference>
<evidence type="ECO:0000313" key="4">
    <source>
        <dbReference type="Proteomes" id="UP001652741"/>
    </source>
</evidence>
<dbReference type="Gene3D" id="2.60.40.10">
    <property type="entry name" value="Immunoglobulins"/>
    <property type="match status" value="7"/>
</dbReference>
<dbReference type="Pfam" id="PF13895">
    <property type="entry name" value="Ig_2"/>
    <property type="match status" value="3"/>
</dbReference>